<dbReference type="EMBL" id="GL732601">
    <property type="protein sequence ID" value="EFX72214.1"/>
    <property type="molecule type" value="Genomic_DNA"/>
</dbReference>
<accession>E9H7N2</accession>
<keyword evidence="3 7" id="KW-0812">Transmembrane</keyword>
<evidence type="ECO:0000256" key="6">
    <source>
        <dbReference type="ARBA" id="ARBA00023180"/>
    </source>
</evidence>
<dbReference type="eggNOG" id="KOG3776">
    <property type="taxonomic scope" value="Eukaryota"/>
</dbReference>
<proteinExistence type="inferred from homology"/>
<dbReference type="PhylomeDB" id="E9H7N2"/>
<evidence type="ECO:0000256" key="4">
    <source>
        <dbReference type="ARBA" id="ARBA00022989"/>
    </source>
</evidence>
<dbReference type="OrthoDB" id="18585at2759"/>
<dbReference type="InterPro" id="IPR002159">
    <property type="entry name" value="CD36_fam"/>
</dbReference>
<dbReference type="InParanoid" id="E9H7N2"/>
<evidence type="ECO:0000313" key="9">
    <source>
        <dbReference type="Proteomes" id="UP000000305"/>
    </source>
</evidence>
<protein>
    <submittedName>
        <fullName evidence="8">Uncharacterized protein</fullName>
    </submittedName>
</protein>
<dbReference type="PANTHER" id="PTHR11923:SF51">
    <property type="entry name" value="LYSOSOME MEMBRANE PROTEIN 2"/>
    <property type="match status" value="1"/>
</dbReference>
<dbReference type="HOGENOM" id="CLU_019853_3_0_1"/>
<organism evidence="8 9">
    <name type="scientific">Daphnia pulex</name>
    <name type="common">Water flea</name>
    <dbReference type="NCBI Taxonomy" id="6669"/>
    <lineage>
        <taxon>Eukaryota</taxon>
        <taxon>Metazoa</taxon>
        <taxon>Ecdysozoa</taxon>
        <taxon>Arthropoda</taxon>
        <taxon>Crustacea</taxon>
        <taxon>Branchiopoda</taxon>
        <taxon>Diplostraca</taxon>
        <taxon>Cladocera</taxon>
        <taxon>Anomopoda</taxon>
        <taxon>Daphniidae</taxon>
        <taxon>Daphnia</taxon>
    </lineage>
</organism>
<gene>
    <name evidence="8" type="ORF">DAPPUDRAFT_326408</name>
</gene>
<evidence type="ECO:0000256" key="2">
    <source>
        <dbReference type="ARBA" id="ARBA00010532"/>
    </source>
</evidence>
<dbReference type="Proteomes" id="UP000000305">
    <property type="component" value="Unassembled WGS sequence"/>
</dbReference>
<dbReference type="FunCoup" id="E9H7N2">
    <property type="interactions" value="1"/>
</dbReference>
<dbReference type="STRING" id="6669.E9H7N2"/>
<dbReference type="KEGG" id="dpx:DAPPUDRAFT_326408"/>
<dbReference type="PRINTS" id="PR01609">
    <property type="entry name" value="CD36FAMILY"/>
</dbReference>
<feature type="transmembrane region" description="Helical" evidence="7">
    <location>
        <begin position="12"/>
        <end position="32"/>
    </location>
</feature>
<comment type="similarity">
    <text evidence="2">Belongs to the CD36 family.</text>
</comment>
<keyword evidence="9" id="KW-1185">Reference proteome</keyword>
<dbReference type="GO" id="GO:0005044">
    <property type="term" value="F:scavenger receptor activity"/>
    <property type="evidence" value="ECO:0000318"/>
    <property type="project" value="GO_Central"/>
</dbReference>
<name>E9H7N2_DAPPU</name>
<evidence type="ECO:0000313" key="8">
    <source>
        <dbReference type="EMBL" id="EFX72214.1"/>
    </source>
</evidence>
<dbReference type="GO" id="GO:0016020">
    <property type="term" value="C:membrane"/>
    <property type="evidence" value="ECO:0000318"/>
    <property type="project" value="GO_Central"/>
</dbReference>
<keyword evidence="5 7" id="KW-0472">Membrane</keyword>
<evidence type="ECO:0000256" key="3">
    <source>
        <dbReference type="ARBA" id="ARBA00022692"/>
    </source>
</evidence>
<reference evidence="8 9" key="1">
    <citation type="journal article" date="2011" name="Science">
        <title>The ecoresponsive genome of Daphnia pulex.</title>
        <authorList>
            <person name="Colbourne J.K."/>
            <person name="Pfrender M.E."/>
            <person name="Gilbert D."/>
            <person name="Thomas W.K."/>
            <person name="Tucker A."/>
            <person name="Oakley T.H."/>
            <person name="Tokishita S."/>
            <person name="Aerts A."/>
            <person name="Arnold G.J."/>
            <person name="Basu M.K."/>
            <person name="Bauer D.J."/>
            <person name="Caceres C.E."/>
            <person name="Carmel L."/>
            <person name="Casola C."/>
            <person name="Choi J.H."/>
            <person name="Detter J.C."/>
            <person name="Dong Q."/>
            <person name="Dusheyko S."/>
            <person name="Eads B.D."/>
            <person name="Frohlich T."/>
            <person name="Geiler-Samerotte K.A."/>
            <person name="Gerlach D."/>
            <person name="Hatcher P."/>
            <person name="Jogdeo S."/>
            <person name="Krijgsveld J."/>
            <person name="Kriventseva E.V."/>
            <person name="Kultz D."/>
            <person name="Laforsch C."/>
            <person name="Lindquist E."/>
            <person name="Lopez J."/>
            <person name="Manak J.R."/>
            <person name="Muller J."/>
            <person name="Pangilinan J."/>
            <person name="Patwardhan R.P."/>
            <person name="Pitluck S."/>
            <person name="Pritham E.J."/>
            <person name="Rechtsteiner A."/>
            <person name="Rho M."/>
            <person name="Rogozin I.B."/>
            <person name="Sakarya O."/>
            <person name="Salamov A."/>
            <person name="Schaack S."/>
            <person name="Shapiro H."/>
            <person name="Shiga Y."/>
            <person name="Skalitzky C."/>
            <person name="Smith Z."/>
            <person name="Souvorov A."/>
            <person name="Sung W."/>
            <person name="Tang Z."/>
            <person name="Tsuchiya D."/>
            <person name="Tu H."/>
            <person name="Vos H."/>
            <person name="Wang M."/>
            <person name="Wolf Y.I."/>
            <person name="Yamagata H."/>
            <person name="Yamada T."/>
            <person name="Ye Y."/>
            <person name="Shaw J.R."/>
            <person name="Andrews J."/>
            <person name="Crease T.J."/>
            <person name="Tang H."/>
            <person name="Lucas S.M."/>
            <person name="Robertson H.M."/>
            <person name="Bork P."/>
            <person name="Koonin E.V."/>
            <person name="Zdobnov E.M."/>
            <person name="Grigoriev I.V."/>
            <person name="Lynch M."/>
            <person name="Boore J.L."/>
        </authorList>
    </citation>
    <scope>NUCLEOTIDE SEQUENCE [LARGE SCALE GENOMIC DNA]</scope>
</reference>
<keyword evidence="4 7" id="KW-1133">Transmembrane helix</keyword>
<evidence type="ECO:0000256" key="7">
    <source>
        <dbReference type="SAM" id="Phobius"/>
    </source>
</evidence>
<dbReference type="PANTHER" id="PTHR11923">
    <property type="entry name" value="SCAVENGER RECEPTOR CLASS B TYPE-1 SR-B1"/>
    <property type="match status" value="1"/>
</dbReference>
<dbReference type="AlphaFoldDB" id="E9H7N2"/>
<evidence type="ECO:0000256" key="5">
    <source>
        <dbReference type="ARBA" id="ARBA00023136"/>
    </source>
</evidence>
<evidence type="ECO:0000256" key="1">
    <source>
        <dbReference type="ARBA" id="ARBA00004370"/>
    </source>
</evidence>
<dbReference type="Pfam" id="PF01130">
    <property type="entry name" value="CD36"/>
    <property type="match status" value="1"/>
</dbReference>
<comment type="subcellular location">
    <subcellularLocation>
        <location evidence="1">Membrane</location>
    </subcellularLocation>
</comment>
<sequence>MCIQSLFKNGLIVGIFGAVFTVTIAILGWVAMPNIIANVSKKTLVLEENNFVWNIWYDPPYPIYTDFYIFNCTNYNDVVRNGTKPIVVELGPYSYREYRKKNTSVLENSDEIVYYREHRWYYFSQATSGPGLSLSDVITTVNPVYMTVSKFLDILPVNNPAVDIVVDLIDNFLKERNESVFMTVTADELIFKGWPMDTYIELYERIQDIFNPWPPFFPPLPPGLPTLPEIPPSVRDDITLGLFKAKNDSDDGIFRVNRGTFDYRAFADIEAWGRNQEKLSPYLTFWPGEKSYCNEIQGTDGTVFPYGIDVDDKIWIYQTDLCRSIYVVYEQHETYADLPGRRFNLPKSVLENRTNAPENECFCLDEEDEGVCPNTGALFIGACYGGAPLIGSNPHFYNGDPRYVNGVEGLNPNQSKHETYLILEERTNTLLYASKRVQLSIDVRKTRLSDTLNLTTRVFLPMLWYEENAQIDEGTAKEFNVFIILTAVMWTLFAIGLILTVVGVFLIGLHFHKEKKLQKVY</sequence>
<feature type="transmembrane region" description="Helical" evidence="7">
    <location>
        <begin position="481"/>
        <end position="509"/>
    </location>
</feature>
<keyword evidence="6" id="KW-0325">Glycoprotein</keyword>
<dbReference type="OMA" id="SHLMVWS"/>